<keyword evidence="6" id="KW-0924">Ammonia transport</keyword>
<protein>
    <recommendedName>
        <fullName evidence="6">Ammonium transporter</fullName>
    </recommendedName>
</protein>
<dbReference type="RefSeq" id="WP_284151826.1">
    <property type="nucleotide sequence ID" value="NZ_AP025516.1"/>
</dbReference>
<evidence type="ECO:0000256" key="6">
    <source>
        <dbReference type="RuleBase" id="RU362002"/>
    </source>
</evidence>
<dbReference type="InterPro" id="IPR001905">
    <property type="entry name" value="Ammonium_transpt"/>
</dbReference>
<dbReference type="PANTHER" id="PTHR43029:SF21">
    <property type="entry name" value="AMMONIUM TRANSPORTER 1"/>
    <property type="match status" value="1"/>
</dbReference>
<dbReference type="PANTHER" id="PTHR43029">
    <property type="entry name" value="AMMONIUM TRANSPORTER MEP2"/>
    <property type="match status" value="1"/>
</dbReference>
<dbReference type="SUPFAM" id="SSF111352">
    <property type="entry name" value="Ammonium transporter"/>
    <property type="match status" value="1"/>
</dbReference>
<evidence type="ECO:0000313" key="8">
    <source>
        <dbReference type="EMBL" id="BDD88470.1"/>
    </source>
</evidence>
<comment type="similarity">
    <text evidence="2 6">Belongs to the ammonia transporter channel (TC 1.A.11.2) family.</text>
</comment>
<comment type="subcellular location">
    <subcellularLocation>
        <location evidence="6">Cell membrane</location>
        <topology evidence="6">Multi-pass membrane protein</topology>
    </subcellularLocation>
    <subcellularLocation>
        <location evidence="1">Membrane</location>
        <topology evidence="1">Multi-pass membrane protein</topology>
    </subcellularLocation>
</comment>
<organism evidence="8 9">
    <name type="scientific">Desulfofustis limnaeus</name>
    <dbReference type="NCBI Taxonomy" id="2740163"/>
    <lineage>
        <taxon>Bacteria</taxon>
        <taxon>Pseudomonadati</taxon>
        <taxon>Thermodesulfobacteriota</taxon>
        <taxon>Desulfobulbia</taxon>
        <taxon>Desulfobulbales</taxon>
        <taxon>Desulfocapsaceae</taxon>
        <taxon>Desulfofustis</taxon>
    </lineage>
</organism>
<evidence type="ECO:0000256" key="5">
    <source>
        <dbReference type="ARBA" id="ARBA00023136"/>
    </source>
</evidence>
<evidence type="ECO:0000313" key="9">
    <source>
        <dbReference type="Proteomes" id="UP000830055"/>
    </source>
</evidence>
<dbReference type="NCBIfam" id="TIGR00836">
    <property type="entry name" value="amt"/>
    <property type="match status" value="1"/>
</dbReference>
<gene>
    <name evidence="8" type="ORF">DPPLL_28350</name>
</gene>
<evidence type="ECO:0000256" key="4">
    <source>
        <dbReference type="ARBA" id="ARBA00022989"/>
    </source>
</evidence>
<name>A0ABM7WBT3_9BACT</name>
<dbReference type="EMBL" id="AP025516">
    <property type="protein sequence ID" value="BDD88470.1"/>
    <property type="molecule type" value="Genomic_DNA"/>
</dbReference>
<evidence type="ECO:0000256" key="2">
    <source>
        <dbReference type="ARBA" id="ARBA00005887"/>
    </source>
</evidence>
<feature type="transmembrane region" description="Helical" evidence="6">
    <location>
        <begin position="6"/>
        <end position="29"/>
    </location>
</feature>
<feature type="transmembrane region" description="Helical" evidence="6">
    <location>
        <begin position="194"/>
        <end position="215"/>
    </location>
</feature>
<feature type="transmembrane region" description="Helical" evidence="6">
    <location>
        <begin position="126"/>
        <end position="147"/>
    </location>
</feature>
<dbReference type="Proteomes" id="UP000830055">
    <property type="component" value="Chromosome"/>
</dbReference>
<dbReference type="InterPro" id="IPR029020">
    <property type="entry name" value="Ammonium/urea_transptr"/>
</dbReference>
<feature type="transmembrane region" description="Helical" evidence="6">
    <location>
        <begin position="97"/>
        <end position="119"/>
    </location>
</feature>
<feature type="transmembrane region" description="Helical" evidence="6">
    <location>
        <begin position="227"/>
        <end position="252"/>
    </location>
</feature>
<keyword evidence="5 6" id="KW-0472">Membrane</keyword>
<feature type="transmembrane region" description="Helical" evidence="6">
    <location>
        <begin position="284"/>
        <end position="301"/>
    </location>
</feature>
<feature type="transmembrane region" description="Helical" evidence="6">
    <location>
        <begin position="153"/>
        <end position="182"/>
    </location>
</feature>
<feature type="transmembrane region" description="Helical" evidence="6">
    <location>
        <begin position="352"/>
        <end position="374"/>
    </location>
</feature>
<feature type="domain" description="Ammonium transporter AmtB-like" evidence="7">
    <location>
        <begin position="7"/>
        <end position="404"/>
    </location>
</feature>
<keyword evidence="6" id="KW-0813">Transport</keyword>
<evidence type="ECO:0000259" key="7">
    <source>
        <dbReference type="Pfam" id="PF00909"/>
    </source>
</evidence>
<feature type="transmembrane region" description="Helical" evidence="6">
    <location>
        <begin position="313"/>
        <end position="332"/>
    </location>
</feature>
<feature type="transmembrane region" description="Helical" evidence="6">
    <location>
        <begin position="259"/>
        <end position="278"/>
    </location>
</feature>
<keyword evidence="3 6" id="KW-0812">Transmembrane</keyword>
<keyword evidence="4 6" id="KW-1133">Transmembrane helix</keyword>
<sequence length="406" mass="42029">MNNADTAFILAAAGLVMLMTPGLALFYGGMVRGKNVLGTIMQSLFMISLITVEWVYIGYSMSFGPTIGGVVGDFSWFALRGVGSEPSPDYATSIPQLVFMIYQCMFAIITPALITGAFAERVRFGPFVIFSVLWAVLVYNPVCHWIWGKGGWLGAIGVLDFAGGLVVHATCGMAALAGVLVIGSRRGYGRTSFMPHNLPMTVMGTALLWFGWFGFNGGSALAANEVAATAFVATHLAGMAGMGMWVAVEWLVRGKPTTLGAASGAIAGLATVTPAAGFIGPNSAILIGVLGGGLCFAAVNFKIRLNLDDSLDVVGIHGVGGLLGTLCLGIFASTAVNPGGVDGLLAGNPSQLFAQLIGAVVVSGYAFAVSWGIFKGIDVTIGLRLTDEAEVSGLDSTEHSETAYNS</sequence>
<keyword evidence="9" id="KW-1185">Reference proteome</keyword>
<evidence type="ECO:0000256" key="3">
    <source>
        <dbReference type="ARBA" id="ARBA00022692"/>
    </source>
</evidence>
<proteinExistence type="inferred from homology"/>
<dbReference type="InterPro" id="IPR024041">
    <property type="entry name" value="NH4_transpt_AmtB-like_dom"/>
</dbReference>
<evidence type="ECO:0000256" key="1">
    <source>
        <dbReference type="ARBA" id="ARBA00004141"/>
    </source>
</evidence>
<accession>A0ABM7WBT3</accession>
<dbReference type="Pfam" id="PF00909">
    <property type="entry name" value="Ammonium_transp"/>
    <property type="match status" value="1"/>
</dbReference>
<reference evidence="8 9" key="1">
    <citation type="submission" date="2022-01" db="EMBL/GenBank/DDBJ databases">
        <title>Desulfofustis limnae sp. nov., a novel mesophilic sulfate-reducing bacterium isolated from marsh soil.</title>
        <authorList>
            <person name="Watanabe M."/>
            <person name="Takahashi A."/>
            <person name="Kojima H."/>
            <person name="Fukui M."/>
        </authorList>
    </citation>
    <scope>NUCLEOTIDE SEQUENCE [LARGE SCALE GENOMIC DNA]</scope>
    <source>
        <strain evidence="8 9">PPLL</strain>
    </source>
</reference>
<feature type="transmembrane region" description="Helical" evidence="6">
    <location>
        <begin position="36"/>
        <end position="57"/>
    </location>
</feature>
<dbReference type="Gene3D" id="1.10.3430.10">
    <property type="entry name" value="Ammonium transporter AmtB like domains"/>
    <property type="match status" value="1"/>
</dbReference>